<dbReference type="RefSeq" id="WP_184779993.1">
    <property type="nucleotide sequence ID" value="NZ_JACHMG010000001.1"/>
</dbReference>
<organism evidence="5 6">
    <name type="scientific">Amycolatopsis jiangsuensis</name>
    <dbReference type="NCBI Taxonomy" id="1181879"/>
    <lineage>
        <taxon>Bacteria</taxon>
        <taxon>Bacillati</taxon>
        <taxon>Actinomycetota</taxon>
        <taxon>Actinomycetes</taxon>
        <taxon>Pseudonocardiales</taxon>
        <taxon>Pseudonocardiaceae</taxon>
        <taxon>Amycolatopsis</taxon>
    </lineage>
</organism>
<keyword evidence="3" id="KW-0949">S-adenosyl-L-methionine</keyword>
<sequence length="232" mass="25045">MDVADIDFEQVYQGTTPLASKIPWDIGGPQPLIVALEEAGGFRGEVLDIGCGLGENATFLAARGHHVTGLDGAPTALDEARARAASKGLDITFAQADATRLDGYEDRFDTVLDSALYHCLDEQARHAYVAALVRATKPGAQLHLFCFSDDLPEGFPVPARISEQSLRDTVGQGWTITRLERKAYTASITRDEAAEVARTMLQGEQAPDLGSLPVDEQGRVLLPVWQLTAQRA</sequence>
<dbReference type="Pfam" id="PF13649">
    <property type="entry name" value="Methyltransf_25"/>
    <property type="match status" value="1"/>
</dbReference>
<dbReference type="EMBL" id="JACHMG010000001">
    <property type="protein sequence ID" value="MBB4684887.1"/>
    <property type="molecule type" value="Genomic_DNA"/>
</dbReference>
<name>A0A840IU54_9PSEU</name>
<dbReference type="Proteomes" id="UP000581769">
    <property type="component" value="Unassembled WGS sequence"/>
</dbReference>
<dbReference type="GO" id="GO:0032259">
    <property type="term" value="P:methylation"/>
    <property type="evidence" value="ECO:0007669"/>
    <property type="project" value="UniProtKB-KW"/>
</dbReference>
<accession>A0A840IU54</accession>
<dbReference type="InterPro" id="IPR029063">
    <property type="entry name" value="SAM-dependent_MTases_sf"/>
</dbReference>
<dbReference type="AlphaFoldDB" id="A0A840IU54"/>
<evidence type="ECO:0000259" key="4">
    <source>
        <dbReference type="Pfam" id="PF13649"/>
    </source>
</evidence>
<evidence type="ECO:0000256" key="2">
    <source>
        <dbReference type="ARBA" id="ARBA00022679"/>
    </source>
</evidence>
<feature type="domain" description="Methyltransferase" evidence="4">
    <location>
        <begin position="46"/>
        <end position="139"/>
    </location>
</feature>
<proteinExistence type="predicted"/>
<reference evidence="5 6" key="1">
    <citation type="submission" date="2020-08" db="EMBL/GenBank/DDBJ databases">
        <title>Sequencing the genomes of 1000 actinobacteria strains.</title>
        <authorList>
            <person name="Klenk H.-P."/>
        </authorList>
    </citation>
    <scope>NUCLEOTIDE SEQUENCE [LARGE SCALE GENOMIC DNA]</scope>
    <source>
        <strain evidence="5 6">DSM 45859</strain>
    </source>
</reference>
<evidence type="ECO:0000313" key="5">
    <source>
        <dbReference type="EMBL" id="MBB4684887.1"/>
    </source>
</evidence>
<evidence type="ECO:0000313" key="6">
    <source>
        <dbReference type="Proteomes" id="UP000581769"/>
    </source>
</evidence>
<gene>
    <name evidence="5" type="ORF">BJY18_002372</name>
</gene>
<dbReference type="CDD" id="cd02440">
    <property type="entry name" value="AdoMet_MTases"/>
    <property type="match status" value="1"/>
</dbReference>
<keyword evidence="1 5" id="KW-0489">Methyltransferase</keyword>
<dbReference type="GO" id="GO:0008168">
    <property type="term" value="F:methyltransferase activity"/>
    <property type="evidence" value="ECO:0007669"/>
    <property type="project" value="UniProtKB-KW"/>
</dbReference>
<dbReference type="PANTHER" id="PTHR43464:SF19">
    <property type="entry name" value="UBIQUINONE BIOSYNTHESIS O-METHYLTRANSFERASE, MITOCHONDRIAL"/>
    <property type="match status" value="1"/>
</dbReference>
<dbReference type="Gene3D" id="3.40.50.150">
    <property type="entry name" value="Vaccinia Virus protein VP39"/>
    <property type="match status" value="1"/>
</dbReference>
<dbReference type="PANTHER" id="PTHR43464">
    <property type="entry name" value="METHYLTRANSFERASE"/>
    <property type="match status" value="1"/>
</dbReference>
<evidence type="ECO:0000256" key="1">
    <source>
        <dbReference type="ARBA" id="ARBA00022603"/>
    </source>
</evidence>
<protein>
    <submittedName>
        <fullName evidence="5">SAM-dependent methyltransferase</fullName>
    </submittedName>
</protein>
<comment type="caution">
    <text evidence="5">The sequence shown here is derived from an EMBL/GenBank/DDBJ whole genome shotgun (WGS) entry which is preliminary data.</text>
</comment>
<evidence type="ECO:0000256" key="3">
    <source>
        <dbReference type="ARBA" id="ARBA00022691"/>
    </source>
</evidence>
<dbReference type="SUPFAM" id="SSF53335">
    <property type="entry name" value="S-adenosyl-L-methionine-dependent methyltransferases"/>
    <property type="match status" value="1"/>
</dbReference>
<dbReference type="InterPro" id="IPR041698">
    <property type="entry name" value="Methyltransf_25"/>
</dbReference>
<keyword evidence="6" id="KW-1185">Reference proteome</keyword>
<keyword evidence="2 5" id="KW-0808">Transferase</keyword>